<keyword evidence="3" id="KW-0732">Signal</keyword>
<evidence type="ECO:0000256" key="3">
    <source>
        <dbReference type="ARBA" id="ARBA00022729"/>
    </source>
</evidence>
<organism evidence="4 5">
    <name type="scientific">Flagellimonas spongiicola</name>
    <dbReference type="NCBI Taxonomy" id="2942208"/>
    <lineage>
        <taxon>Bacteria</taxon>
        <taxon>Pseudomonadati</taxon>
        <taxon>Bacteroidota</taxon>
        <taxon>Flavobacteriia</taxon>
        <taxon>Flavobacteriales</taxon>
        <taxon>Flavobacteriaceae</taxon>
        <taxon>Flagellimonas</taxon>
    </lineage>
</organism>
<dbReference type="SUPFAM" id="SSF53850">
    <property type="entry name" value="Periplasmic binding protein-like II"/>
    <property type="match status" value="1"/>
</dbReference>
<accession>A0ABT0PP67</accession>
<dbReference type="PIRSF" id="PIRSF004846">
    <property type="entry name" value="ModA"/>
    <property type="match status" value="1"/>
</dbReference>
<dbReference type="PANTHER" id="PTHR30632">
    <property type="entry name" value="MOLYBDATE-BINDING PERIPLASMIC PROTEIN"/>
    <property type="match status" value="1"/>
</dbReference>
<reference evidence="4 5" key="1">
    <citation type="submission" date="2022-05" db="EMBL/GenBank/DDBJ databases">
        <authorList>
            <person name="Park J.-S."/>
        </authorList>
    </citation>
    <scope>NUCLEOTIDE SEQUENCE [LARGE SCALE GENOMIC DNA]</scope>
    <source>
        <strain evidence="4 5">2012CJ35-5</strain>
    </source>
</reference>
<dbReference type="EMBL" id="JAMFMA010000001">
    <property type="protein sequence ID" value="MCL6273159.1"/>
    <property type="molecule type" value="Genomic_DNA"/>
</dbReference>
<keyword evidence="2" id="KW-0479">Metal-binding</keyword>
<dbReference type="InterPro" id="IPR044084">
    <property type="entry name" value="AvModA-like_subst-bd"/>
</dbReference>
<keyword evidence="5" id="KW-1185">Reference proteome</keyword>
<gene>
    <name evidence="4" type="primary">modA</name>
    <name evidence="4" type="ORF">M3P19_04015</name>
</gene>
<dbReference type="PANTHER" id="PTHR30632:SF14">
    <property type="entry name" value="TUNGSTATE_MOLYBDATE_CHROMATE-BINDING PROTEIN MODA"/>
    <property type="match status" value="1"/>
</dbReference>
<evidence type="ECO:0000256" key="2">
    <source>
        <dbReference type="ARBA" id="ARBA00022723"/>
    </source>
</evidence>
<evidence type="ECO:0000313" key="5">
    <source>
        <dbReference type="Proteomes" id="UP001203607"/>
    </source>
</evidence>
<dbReference type="Pfam" id="PF13531">
    <property type="entry name" value="SBP_bac_11"/>
    <property type="match status" value="1"/>
</dbReference>
<comment type="similarity">
    <text evidence="1">Belongs to the bacterial solute-binding protein ModA family.</text>
</comment>
<dbReference type="Proteomes" id="UP001203607">
    <property type="component" value="Unassembled WGS sequence"/>
</dbReference>
<dbReference type="Gene3D" id="3.40.190.10">
    <property type="entry name" value="Periplasmic binding protein-like II"/>
    <property type="match status" value="2"/>
</dbReference>
<proteinExistence type="inferred from homology"/>
<dbReference type="InterPro" id="IPR050682">
    <property type="entry name" value="ModA/WtpA"/>
</dbReference>
<evidence type="ECO:0000313" key="4">
    <source>
        <dbReference type="EMBL" id="MCL6273159.1"/>
    </source>
</evidence>
<dbReference type="CDD" id="cd13539">
    <property type="entry name" value="PBP2_AvModA"/>
    <property type="match status" value="1"/>
</dbReference>
<sequence>MQYAISEITSEFEKTTGIECDLIIGSSGKLTSQIMEGAPYDIFLSADMKYPNLLFKEGKTIDSPRVYGYGHLVLYALEENDSIQLSSLNKTEVRHIALANPKNAPYGKAAIEVLENYELLDSLKGKLVYGESISQTNQFLQTEAAQMGFTAKASALKMSDSGKGNWVELDPNTYTPIAQGLVLLKHNDRIRQSAEEFYSFIFSEEAQDILQNYGYSMDE</sequence>
<dbReference type="InterPro" id="IPR005950">
    <property type="entry name" value="ModA"/>
</dbReference>
<comment type="caution">
    <text evidence="4">The sequence shown here is derived from an EMBL/GenBank/DDBJ whole genome shotgun (WGS) entry which is preliminary data.</text>
</comment>
<protein>
    <submittedName>
        <fullName evidence="4">Molybdate ABC transporter substrate-binding protein</fullName>
    </submittedName>
</protein>
<evidence type="ECO:0000256" key="1">
    <source>
        <dbReference type="ARBA" id="ARBA00009175"/>
    </source>
</evidence>
<dbReference type="NCBIfam" id="TIGR01256">
    <property type="entry name" value="modA"/>
    <property type="match status" value="1"/>
</dbReference>
<name>A0ABT0PP67_9FLAO</name>